<dbReference type="EMBL" id="MHCS01000021">
    <property type="protein sequence ID" value="OGY26474.1"/>
    <property type="molecule type" value="Genomic_DNA"/>
</dbReference>
<dbReference type="Proteomes" id="UP000176389">
    <property type="component" value="Unassembled WGS sequence"/>
</dbReference>
<sequence length="64" mass="7388">MCDPPHWLVLGVPFHRTKELYILLTKISILWDIVKHLVDKRANKKQTPEGSEDPTGVNRHAAWS</sequence>
<evidence type="ECO:0000313" key="3">
    <source>
        <dbReference type="Proteomes" id="UP000176389"/>
    </source>
</evidence>
<organism evidence="2 3">
    <name type="scientific">Candidatus Woykebacteria bacterium RBG_16_43_9</name>
    <dbReference type="NCBI Taxonomy" id="1802596"/>
    <lineage>
        <taxon>Bacteria</taxon>
        <taxon>Candidatus Woykeibacteriota</taxon>
    </lineage>
</organism>
<reference evidence="2 3" key="1">
    <citation type="journal article" date="2016" name="Nat. Commun.">
        <title>Thousands of microbial genomes shed light on interconnected biogeochemical processes in an aquifer system.</title>
        <authorList>
            <person name="Anantharaman K."/>
            <person name="Brown C.T."/>
            <person name="Hug L.A."/>
            <person name="Sharon I."/>
            <person name="Castelle C.J."/>
            <person name="Probst A.J."/>
            <person name="Thomas B.C."/>
            <person name="Singh A."/>
            <person name="Wilkins M.J."/>
            <person name="Karaoz U."/>
            <person name="Brodie E.L."/>
            <person name="Williams K.H."/>
            <person name="Hubbard S.S."/>
            <person name="Banfield J.F."/>
        </authorList>
    </citation>
    <scope>NUCLEOTIDE SEQUENCE [LARGE SCALE GENOMIC DNA]</scope>
</reference>
<evidence type="ECO:0000313" key="2">
    <source>
        <dbReference type="EMBL" id="OGY26474.1"/>
    </source>
</evidence>
<dbReference type="AlphaFoldDB" id="A0A1G1WFN7"/>
<gene>
    <name evidence="2" type="ORF">A2Z11_02540</name>
</gene>
<protein>
    <submittedName>
        <fullName evidence="2">Uncharacterized protein</fullName>
    </submittedName>
</protein>
<proteinExistence type="predicted"/>
<comment type="caution">
    <text evidence="2">The sequence shown here is derived from an EMBL/GenBank/DDBJ whole genome shotgun (WGS) entry which is preliminary data.</text>
</comment>
<accession>A0A1G1WFN7</accession>
<name>A0A1G1WFN7_9BACT</name>
<evidence type="ECO:0000256" key="1">
    <source>
        <dbReference type="SAM" id="MobiDB-lite"/>
    </source>
</evidence>
<feature type="region of interest" description="Disordered" evidence="1">
    <location>
        <begin position="41"/>
        <end position="64"/>
    </location>
</feature>